<organism evidence="12">
    <name type="scientific">Scapholeberis mucronata</name>
    <dbReference type="NCBI Taxonomy" id="202097"/>
    <lineage>
        <taxon>Eukaryota</taxon>
        <taxon>Metazoa</taxon>
        <taxon>Ecdysozoa</taxon>
        <taxon>Arthropoda</taxon>
        <taxon>Crustacea</taxon>
        <taxon>Branchiopoda</taxon>
        <taxon>Diplostraca</taxon>
        <taxon>Cladocera</taxon>
        <taxon>Anomopoda</taxon>
        <taxon>Daphniidae</taxon>
        <taxon>Scapholeberis</taxon>
    </lineage>
</organism>
<dbReference type="SUPFAM" id="SSF55979">
    <property type="entry name" value="DNA clamp"/>
    <property type="match status" value="1"/>
</dbReference>
<evidence type="ECO:0000256" key="10">
    <source>
        <dbReference type="PIRNR" id="PIRNR009303"/>
    </source>
</evidence>
<evidence type="ECO:0000256" key="9">
    <source>
        <dbReference type="ARBA" id="ARBA00059283"/>
    </source>
</evidence>
<dbReference type="Pfam" id="PF04139">
    <property type="entry name" value="Rad9"/>
    <property type="match status" value="1"/>
</dbReference>
<dbReference type="GO" id="GO:0030896">
    <property type="term" value="C:checkpoint clamp complex"/>
    <property type="evidence" value="ECO:0007669"/>
    <property type="project" value="UniProtKB-UniRule"/>
</dbReference>
<sequence>MIMILEGKILARAIHALAKIGDELHIEPIKEGLTIKTVNSSKSAYSVFNFHLPFFLDYSFSTDSTDEPSCTSVGNTITKCKLPMKSILSVFRSIGSLDKSVETCSIELPPVYALLIIEFRCKHGIVKHFNLRFFECESVEAEFSRDGFASNFSCTSRFYSEALMSFHSSTHEVTWSLEMDQVHLMNHIDDEMDASKCVRTDVKLAKDEFIEFNVVHCTKITFCLKELRAVLGFAESLGLDIDCRMENAGQPVLFSLNKDDLYSADFLLATLTPAADSTQSSSKTHVSRTNTSSNATPVLRNQSKSRSSRSSLPNTSMAVAASTQDQTCRLNSLSLLEPQIYPQMEIDYEAELNPPPSKRARARYIFQRCLKPSQDAVQKTTEVYAPPSDSEED</sequence>
<evidence type="ECO:0000256" key="1">
    <source>
        <dbReference type="ARBA" id="ARBA00004123"/>
    </source>
</evidence>
<dbReference type="GO" id="GO:0004527">
    <property type="term" value="F:exonuclease activity"/>
    <property type="evidence" value="ECO:0007669"/>
    <property type="project" value="UniProtKB-KW"/>
</dbReference>
<reference evidence="12" key="1">
    <citation type="submission" date="2018-08" db="EMBL/GenBank/DDBJ databases">
        <authorList>
            <person name="Cornetti L."/>
        </authorList>
    </citation>
    <scope>NUCLEOTIDE SEQUENCE</scope>
    <source>
        <strain evidence="12">BE-ASS</strain>
    </source>
</reference>
<dbReference type="GO" id="GO:0071479">
    <property type="term" value="P:cellular response to ionizing radiation"/>
    <property type="evidence" value="ECO:0007669"/>
    <property type="project" value="TreeGrafter"/>
</dbReference>
<dbReference type="InterPro" id="IPR007268">
    <property type="entry name" value="Rad9/Ddc1"/>
</dbReference>
<evidence type="ECO:0000256" key="3">
    <source>
        <dbReference type="ARBA" id="ARBA00022553"/>
    </source>
</evidence>
<dbReference type="Gene3D" id="3.70.10.10">
    <property type="match status" value="1"/>
</dbReference>
<feature type="region of interest" description="Disordered" evidence="11">
    <location>
        <begin position="277"/>
        <end position="320"/>
    </location>
</feature>
<evidence type="ECO:0000256" key="4">
    <source>
        <dbReference type="ARBA" id="ARBA00022722"/>
    </source>
</evidence>
<feature type="compositionally biased region" description="Polar residues" evidence="11">
    <location>
        <begin position="277"/>
        <end position="302"/>
    </location>
</feature>
<evidence type="ECO:0000256" key="6">
    <source>
        <dbReference type="ARBA" id="ARBA00022801"/>
    </source>
</evidence>
<name>A0A4Y7NKK6_9CRUS</name>
<dbReference type="GO" id="GO:0000076">
    <property type="term" value="P:DNA replication checkpoint signaling"/>
    <property type="evidence" value="ECO:0007669"/>
    <property type="project" value="TreeGrafter"/>
</dbReference>
<dbReference type="GO" id="GO:0006281">
    <property type="term" value="P:DNA repair"/>
    <property type="evidence" value="ECO:0007669"/>
    <property type="project" value="UniProtKB-UniRule"/>
</dbReference>
<comment type="function">
    <text evidence="9">Component of the 9-1-1 cell-cycle checkpoint response complex that plays a major role in DNA repair. The 9-1-1 complex is recruited to DNA lesion upon damage by the RAD17-replication factor C (RFC) clamp loader complex. Acts then as a sliding clamp platform on DNA for several proteins involved in long-patch base excision repair (LP-BER). The 9-1-1 complex stimulates DNA polymerase beta (POLB) activity by increasing its affinity for the 3'-OH end of the primer-template and stabilizes POLB to those sites where LP-BER proceeds; endonuclease FEN1 cleavage activity on substrates with double, nick, or gap flaps of distinct sequences and lengths; and DNA ligase I (LIG1) on long-patch base excision repair substrates. The 9-1-1 complex is necessary for the recruitment of RHNO1 to sites of double-stranded breaks (DSB) occurring during the S phase. RAD9A possesses 3'-&gt;5' double stranded DNA exonuclease activity.</text>
</comment>
<accession>A0A4Y7NKK6</accession>
<dbReference type="GO" id="GO:0031573">
    <property type="term" value="P:mitotic intra-S DNA damage checkpoint signaling"/>
    <property type="evidence" value="ECO:0007669"/>
    <property type="project" value="TreeGrafter"/>
</dbReference>
<keyword evidence="7" id="KW-0269">Exonuclease</keyword>
<proteinExistence type="evidence at transcript level"/>
<dbReference type="InterPro" id="IPR046938">
    <property type="entry name" value="DNA_clamp_sf"/>
</dbReference>
<comment type="similarity">
    <text evidence="2 10">Belongs to the rad9 family.</text>
</comment>
<evidence type="ECO:0000256" key="8">
    <source>
        <dbReference type="ARBA" id="ARBA00023242"/>
    </source>
</evidence>
<dbReference type="PANTHER" id="PTHR15237">
    <property type="entry name" value="DNA REPAIR PROTEIN RAD9"/>
    <property type="match status" value="1"/>
</dbReference>
<gene>
    <name evidence="12" type="primary">EOG090X0A9P</name>
</gene>
<evidence type="ECO:0000256" key="5">
    <source>
        <dbReference type="ARBA" id="ARBA00022763"/>
    </source>
</evidence>
<keyword evidence="4" id="KW-0540">Nuclease</keyword>
<keyword evidence="6" id="KW-0378">Hydrolase</keyword>
<dbReference type="AlphaFoldDB" id="A0A4Y7NKK6"/>
<dbReference type="PIRSF" id="PIRSF009303">
    <property type="entry name" value="Cell_cycle_RAD9"/>
    <property type="match status" value="1"/>
</dbReference>
<keyword evidence="8" id="KW-0539">Nucleus</keyword>
<evidence type="ECO:0000313" key="12">
    <source>
        <dbReference type="EMBL" id="SVE93771.1"/>
    </source>
</evidence>
<dbReference type="FunFam" id="3.70.10.10:FF:000005">
    <property type="entry name" value="Cell cycle checkpoint control protein"/>
    <property type="match status" value="1"/>
</dbReference>
<dbReference type="EMBL" id="LR024152">
    <property type="protein sequence ID" value="SVE93771.1"/>
    <property type="molecule type" value="mRNA"/>
</dbReference>
<dbReference type="PANTHER" id="PTHR15237:SF0">
    <property type="entry name" value="CELL CYCLE CHECKPOINT CONTROL PROTEIN"/>
    <property type="match status" value="1"/>
</dbReference>
<evidence type="ECO:0000256" key="2">
    <source>
        <dbReference type="ARBA" id="ARBA00008494"/>
    </source>
</evidence>
<keyword evidence="5" id="KW-0227">DNA damage</keyword>
<comment type="subcellular location">
    <subcellularLocation>
        <location evidence="1">Nucleus</location>
    </subcellularLocation>
</comment>
<evidence type="ECO:0000256" key="11">
    <source>
        <dbReference type="SAM" id="MobiDB-lite"/>
    </source>
</evidence>
<keyword evidence="3" id="KW-0597">Phosphoprotein</keyword>
<evidence type="ECO:0000256" key="7">
    <source>
        <dbReference type="ARBA" id="ARBA00022839"/>
    </source>
</evidence>
<protein>
    <recommendedName>
        <fullName evidence="10">Cell cycle checkpoint control protein</fullName>
    </recommendedName>
</protein>
<dbReference type="InterPro" id="IPR026584">
    <property type="entry name" value="Rad9"/>
</dbReference>